<dbReference type="InterPro" id="IPR047242">
    <property type="entry name" value="CDC5L/Cef1"/>
</dbReference>
<dbReference type="GO" id="GO:0005681">
    <property type="term" value="C:spliceosomal complex"/>
    <property type="evidence" value="ECO:0007669"/>
    <property type="project" value="TreeGrafter"/>
</dbReference>
<dbReference type="GO" id="GO:0000398">
    <property type="term" value="P:mRNA splicing, via spliceosome"/>
    <property type="evidence" value="ECO:0007669"/>
    <property type="project" value="InterPro"/>
</dbReference>
<keyword evidence="5" id="KW-0132">Cell division</keyword>
<dbReference type="PANTHER" id="PTHR45885">
    <property type="entry name" value="CELL DIVISION CYCLE 5-LIKE PROTEIN"/>
    <property type="match status" value="1"/>
</dbReference>
<gene>
    <name evidence="5" type="ORF">GBAR_LOCUS6998</name>
</gene>
<dbReference type="PANTHER" id="PTHR45885:SF1">
    <property type="entry name" value="CELL DIVISION CYCLE 5-LIKE PROTEIN"/>
    <property type="match status" value="1"/>
</dbReference>
<sequence>MYGKVHSQPEHTIAPFLPFSLVLDRTLFGWPVVSVLFLHSTKDRLEALEQKLQANRQQMTKQAKRAAKLERKLKILTGGYQARASSLGQQLAEVHEQAEQGHVERQTFKRLHDMEAVAIPRRLEQLKEEVGRQTERENQLQNRYSNLLYQRNSLVQHQQMSRQGQQMNQQGQQAAQGLAPLASQPQPLMPAPVQA</sequence>
<proteinExistence type="predicted"/>
<dbReference type="Proteomes" id="UP001174909">
    <property type="component" value="Unassembled WGS sequence"/>
</dbReference>
<dbReference type="GO" id="GO:0000977">
    <property type="term" value="F:RNA polymerase II transcription regulatory region sequence-specific DNA binding"/>
    <property type="evidence" value="ECO:0007669"/>
    <property type="project" value="TreeGrafter"/>
</dbReference>
<protein>
    <submittedName>
        <fullName evidence="5">Cell division cycle 5-like protein</fullName>
    </submittedName>
</protein>
<dbReference type="AlphaFoldDB" id="A0AA35RHA0"/>
<dbReference type="EMBL" id="CASHTH010001054">
    <property type="protein sequence ID" value="CAI8010666.1"/>
    <property type="molecule type" value="Genomic_DNA"/>
</dbReference>
<reference evidence="5" key="1">
    <citation type="submission" date="2023-03" db="EMBL/GenBank/DDBJ databases">
        <authorList>
            <person name="Steffen K."/>
            <person name="Cardenas P."/>
        </authorList>
    </citation>
    <scope>NUCLEOTIDE SEQUENCE</scope>
</reference>
<feature type="region of interest" description="Disordered" evidence="4">
    <location>
        <begin position="156"/>
        <end position="195"/>
    </location>
</feature>
<keyword evidence="3" id="KW-0175">Coiled coil</keyword>
<name>A0AA35RHA0_GEOBA</name>
<feature type="coiled-coil region" evidence="3">
    <location>
        <begin position="38"/>
        <end position="72"/>
    </location>
</feature>
<keyword evidence="1" id="KW-0238">DNA-binding</keyword>
<keyword evidence="6" id="KW-1185">Reference proteome</keyword>
<accession>A0AA35RHA0</accession>
<evidence type="ECO:0000313" key="6">
    <source>
        <dbReference type="Proteomes" id="UP001174909"/>
    </source>
</evidence>
<evidence type="ECO:0000313" key="5">
    <source>
        <dbReference type="EMBL" id="CAI8010666.1"/>
    </source>
</evidence>
<keyword evidence="5" id="KW-0131">Cell cycle</keyword>
<keyword evidence="2" id="KW-0539">Nucleus</keyword>
<evidence type="ECO:0000256" key="3">
    <source>
        <dbReference type="SAM" id="Coils"/>
    </source>
</evidence>
<comment type="caution">
    <text evidence="5">The sequence shown here is derived from an EMBL/GenBank/DDBJ whole genome shotgun (WGS) entry which is preliminary data.</text>
</comment>
<dbReference type="GO" id="GO:0000981">
    <property type="term" value="F:DNA-binding transcription factor activity, RNA polymerase II-specific"/>
    <property type="evidence" value="ECO:0007669"/>
    <property type="project" value="TreeGrafter"/>
</dbReference>
<evidence type="ECO:0000256" key="2">
    <source>
        <dbReference type="ARBA" id="ARBA00023242"/>
    </source>
</evidence>
<feature type="compositionally biased region" description="Low complexity" evidence="4">
    <location>
        <begin position="156"/>
        <end position="186"/>
    </location>
</feature>
<organism evidence="5 6">
    <name type="scientific">Geodia barretti</name>
    <name type="common">Barrett's horny sponge</name>
    <dbReference type="NCBI Taxonomy" id="519541"/>
    <lineage>
        <taxon>Eukaryota</taxon>
        <taxon>Metazoa</taxon>
        <taxon>Porifera</taxon>
        <taxon>Demospongiae</taxon>
        <taxon>Heteroscleromorpha</taxon>
        <taxon>Tetractinellida</taxon>
        <taxon>Astrophorina</taxon>
        <taxon>Geodiidae</taxon>
        <taxon>Geodia</taxon>
    </lineage>
</organism>
<evidence type="ECO:0000256" key="1">
    <source>
        <dbReference type="ARBA" id="ARBA00023125"/>
    </source>
</evidence>
<evidence type="ECO:0000256" key="4">
    <source>
        <dbReference type="SAM" id="MobiDB-lite"/>
    </source>
</evidence>
<dbReference type="GO" id="GO:0051301">
    <property type="term" value="P:cell division"/>
    <property type="evidence" value="ECO:0007669"/>
    <property type="project" value="UniProtKB-KW"/>
</dbReference>
<dbReference type="GO" id="GO:0000974">
    <property type="term" value="C:Prp19 complex"/>
    <property type="evidence" value="ECO:0007669"/>
    <property type="project" value="InterPro"/>
</dbReference>